<dbReference type="AlphaFoldDB" id="A0A3S3PM93"/>
<evidence type="ECO:0000259" key="5">
    <source>
        <dbReference type="PROSITE" id="PS50089"/>
    </source>
</evidence>
<dbReference type="OrthoDB" id="3045089at2759"/>
<feature type="domain" description="RING-type" evidence="5">
    <location>
        <begin position="182"/>
        <end position="217"/>
    </location>
</feature>
<evidence type="ECO:0000256" key="3">
    <source>
        <dbReference type="PROSITE-ProRule" id="PRU00175"/>
    </source>
</evidence>
<dbReference type="GO" id="GO:0043161">
    <property type="term" value="P:proteasome-mediated ubiquitin-dependent protein catabolic process"/>
    <property type="evidence" value="ECO:0007669"/>
    <property type="project" value="TreeGrafter"/>
</dbReference>
<dbReference type="GO" id="GO:0070936">
    <property type="term" value="P:protein K48-linked ubiquitination"/>
    <property type="evidence" value="ECO:0007669"/>
    <property type="project" value="TreeGrafter"/>
</dbReference>
<dbReference type="Pfam" id="PF22968">
    <property type="entry name" value="RNF34L-like_3rd"/>
    <property type="match status" value="1"/>
</dbReference>
<dbReference type="PROSITE" id="PS50089">
    <property type="entry name" value="ZF_RING_2"/>
    <property type="match status" value="1"/>
</dbReference>
<dbReference type="Pfam" id="PF13920">
    <property type="entry name" value="zf-C3HC4_3"/>
    <property type="match status" value="1"/>
</dbReference>
<evidence type="ECO:0000313" key="6">
    <source>
        <dbReference type="EMBL" id="RWS12260.1"/>
    </source>
</evidence>
<dbReference type="PANTHER" id="PTHR14879:SF15">
    <property type="entry name" value="E3 UBIQUITIN-PROTEIN LIGASE RIFIFYLIN-LIKE PROTEIN"/>
    <property type="match status" value="1"/>
</dbReference>
<evidence type="ECO:0000256" key="1">
    <source>
        <dbReference type="ARBA" id="ARBA00022771"/>
    </source>
</evidence>
<dbReference type="FunFam" id="3.30.40.10:FF:000110">
    <property type="entry name" value="E3 ubiquitin-protein ligase RNF34 isoform X1"/>
    <property type="match status" value="1"/>
</dbReference>
<keyword evidence="2" id="KW-0862">Zinc</keyword>
<dbReference type="SUPFAM" id="SSF68906">
    <property type="entry name" value="SAP domain"/>
    <property type="match status" value="2"/>
</dbReference>
<dbReference type="SUPFAM" id="SSF57850">
    <property type="entry name" value="RING/U-box"/>
    <property type="match status" value="1"/>
</dbReference>
<dbReference type="Gene3D" id="1.10.720.140">
    <property type="match status" value="1"/>
</dbReference>
<dbReference type="SMART" id="SM00184">
    <property type="entry name" value="RING"/>
    <property type="match status" value="1"/>
</dbReference>
<dbReference type="InterPro" id="IPR036361">
    <property type="entry name" value="SAP_dom_sf"/>
</dbReference>
<feature type="compositionally biased region" description="Polar residues" evidence="4">
    <location>
        <begin position="70"/>
        <end position="81"/>
    </location>
</feature>
<evidence type="ECO:0000256" key="2">
    <source>
        <dbReference type="ARBA" id="ARBA00022833"/>
    </source>
</evidence>
<keyword evidence="1 3" id="KW-0863">Zinc-finger</keyword>
<feature type="region of interest" description="Disordered" evidence="4">
    <location>
        <begin position="70"/>
        <end position="91"/>
    </location>
</feature>
<dbReference type="Gene3D" id="3.30.40.10">
    <property type="entry name" value="Zinc/RING finger domain, C3HC4 (zinc finger)"/>
    <property type="match status" value="1"/>
</dbReference>
<proteinExistence type="predicted"/>
<reference evidence="7" key="2">
    <citation type="submission" date="2018-11" db="EMBL/GenBank/DDBJ databases">
        <title>Trombidioid mite genomics.</title>
        <authorList>
            <person name="Dong X."/>
        </authorList>
    </citation>
    <scope>NUCLEOTIDE SEQUENCE</scope>
    <source>
        <strain evidence="7">UoL-WK</strain>
    </source>
</reference>
<comment type="caution">
    <text evidence="7">The sequence shown here is derived from an EMBL/GenBank/DDBJ whole genome shotgun (WGS) entry which is preliminary data.</text>
</comment>
<protein>
    <submittedName>
        <fullName evidence="7">E3 ubiquitin-protein ligase RNF34-like isoform X1</fullName>
    </submittedName>
</protein>
<keyword evidence="8" id="KW-1185">Reference proteome</keyword>
<dbReference type="Pfam" id="PF23632">
    <property type="entry name" value="SAP_RNF34_RFFL"/>
    <property type="match status" value="1"/>
</dbReference>
<gene>
    <name evidence="6" type="ORF">B4U79_10577</name>
    <name evidence="7" type="ORF">B4U79_14059</name>
</gene>
<dbReference type="InterPro" id="IPR057299">
    <property type="entry name" value="RNF34_RFFL_SAP"/>
</dbReference>
<dbReference type="GO" id="GO:0061630">
    <property type="term" value="F:ubiquitin protein ligase activity"/>
    <property type="evidence" value="ECO:0007669"/>
    <property type="project" value="TreeGrafter"/>
</dbReference>
<dbReference type="GO" id="GO:0005737">
    <property type="term" value="C:cytoplasm"/>
    <property type="evidence" value="ECO:0007669"/>
    <property type="project" value="TreeGrafter"/>
</dbReference>
<dbReference type="InterPro" id="IPR051728">
    <property type="entry name" value="RING-FYVE_E3_ubiquitin-ligase"/>
</dbReference>
<sequence>MGRDEARRNKCSRCRIFSKRPLDRYDLMSLHVRDLKWFLDSRCVSSQFCLEKSELIDLILQQLNAESDQSTFLSPSSSETGSDGLHSSRRATRRVENLIEPQSPGLDIYEETKLLTINDLKSEAEICNLSVRHLKLLLARNFVNYKGCCEKEELAKKVVLLWRDTHKSELEDADNIDEINLCKICMDREINCVLLECGHMIACNDCGKRLSECPVCRQYVVRIVRTFK</sequence>
<dbReference type="CDD" id="cd16500">
    <property type="entry name" value="RING-HC_CARP"/>
    <property type="match status" value="1"/>
</dbReference>
<dbReference type="Proteomes" id="UP000285301">
    <property type="component" value="Unassembled WGS sequence"/>
</dbReference>
<dbReference type="GO" id="GO:0008270">
    <property type="term" value="F:zinc ion binding"/>
    <property type="evidence" value="ECO:0007669"/>
    <property type="project" value="UniProtKB-KW"/>
</dbReference>
<evidence type="ECO:0000313" key="8">
    <source>
        <dbReference type="Proteomes" id="UP000285301"/>
    </source>
</evidence>
<keyword evidence="1 3" id="KW-0479">Metal-binding</keyword>
<dbReference type="EMBL" id="NCKU01001242">
    <property type="protein sequence ID" value="RWS12637.1"/>
    <property type="molecule type" value="Genomic_DNA"/>
</dbReference>
<dbReference type="GO" id="GO:0005886">
    <property type="term" value="C:plasma membrane"/>
    <property type="evidence" value="ECO:0007669"/>
    <property type="project" value="TreeGrafter"/>
</dbReference>
<evidence type="ECO:0000256" key="4">
    <source>
        <dbReference type="SAM" id="MobiDB-lite"/>
    </source>
</evidence>
<dbReference type="InterPro" id="IPR001841">
    <property type="entry name" value="Znf_RING"/>
</dbReference>
<dbReference type="InterPro" id="IPR013083">
    <property type="entry name" value="Znf_RING/FYVE/PHD"/>
</dbReference>
<dbReference type="GO" id="GO:1902042">
    <property type="term" value="P:negative regulation of extrinsic apoptotic signaling pathway via death domain receptors"/>
    <property type="evidence" value="ECO:0007669"/>
    <property type="project" value="TreeGrafter"/>
</dbReference>
<accession>A0A3S3PM93</accession>
<reference evidence="7 8" key="1">
    <citation type="journal article" date="2018" name="Gigascience">
        <title>Genomes of trombidid mites reveal novel predicted allergens and laterally-transferred genes associated with secondary metabolism.</title>
        <authorList>
            <person name="Dong X."/>
            <person name="Chaisiri K."/>
            <person name="Xia D."/>
            <person name="Armstrong S.D."/>
            <person name="Fang Y."/>
            <person name="Donnelly M.J."/>
            <person name="Kadowaki T."/>
            <person name="McGarry J.W."/>
            <person name="Darby A.C."/>
            <person name="Makepeace B.L."/>
        </authorList>
    </citation>
    <scope>NUCLEOTIDE SEQUENCE [LARGE SCALE GENOMIC DNA]</scope>
    <source>
        <strain evidence="7">UoL-WK</strain>
    </source>
</reference>
<name>A0A3S3PM93_9ACAR</name>
<dbReference type="InterPro" id="IPR055111">
    <property type="entry name" value="RNF34_RFFL_HeH"/>
</dbReference>
<dbReference type="EMBL" id="NCKU01001376">
    <property type="protein sequence ID" value="RWS12260.1"/>
    <property type="molecule type" value="Genomic_DNA"/>
</dbReference>
<organism evidence="7 8">
    <name type="scientific">Dinothrombium tinctorium</name>
    <dbReference type="NCBI Taxonomy" id="1965070"/>
    <lineage>
        <taxon>Eukaryota</taxon>
        <taxon>Metazoa</taxon>
        <taxon>Ecdysozoa</taxon>
        <taxon>Arthropoda</taxon>
        <taxon>Chelicerata</taxon>
        <taxon>Arachnida</taxon>
        <taxon>Acari</taxon>
        <taxon>Acariformes</taxon>
        <taxon>Trombidiformes</taxon>
        <taxon>Prostigmata</taxon>
        <taxon>Anystina</taxon>
        <taxon>Parasitengona</taxon>
        <taxon>Trombidioidea</taxon>
        <taxon>Trombidiidae</taxon>
        <taxon>Dinothrombium</taxon>
    </lineage>
</organism>
<evidence type="ECO:0000313" key="7">
    <source>
        <dbReference type="EMBL" id="RWS12637.1"/>
    </source>
</evidence>
<dbReference type="PANTHER" id="PTHR14879">
    <property type="entry name" value="CASPASE REGULATOR, RING FINGER DOMAIN-CONTAINING"/>
    <property type="match status" value="1"/>
</dbReference>